<dbReference type="PANTHER" id="PTHR15822:SF4">
    <property type="entry name" value="TYROSYL-DNA PHOSPHODIESTERASE 2"/>
    <property type="match status" value="1"/>
</dbReference>
<evidence type="ECO:0000256" key="1">
    <source>
        <dbReference type="ARBA" id="ARBA00001936"/>
    </source>
</evidence>
<dbReference type="PhylomeDB" id="A7RX17"/>
<evidence type="ECO:0000256" key="8">
    <source>
        <dbReference type="ARBA" id="ARBA00022842"/>
    </source>
</evidence>
<dbReference type="GO" id="GO:0004518">
    <property type="term" value="F:nuclease activity"/>
    <property type="evidence" value="ECO:0007669"/>
    <property type="project" value="UniProtKB-KW"/>
</dbReference>
<evidence type="ECO:0000313" key="13">
    <source>
        <dbReference type="Proteomes" id="UP000001593"/>
    </source>
</evidence>
<evidence type="ECO:0000256" key="3">
    <source>
        <dbReference type="ARBA" id="ARBA00004322"/>
    </source>
</evidence>
<comment type="cofactor">
    <cofactor evidence="1">
        <name>Mn(2+)</name>
        <dbReference type="ChEBI" id="CHEBI:29035"/>
    </cofactor>
</comment>
<keyword evidence="4" id="KW-0540">Nuclease</keyword>
<evidence type="ECO:0000256" key="10">
    <source>
        <dbReference type="ARBA" id="ARBA00023242"/>
    </source>
</evidence>
<dbReference type="GO" id="GO:0070260">
    <property type="term" value="F:5'-tyrosyl-DNA phosphodiesterase activity"/>
    <property type="evidence" value="ECO:0000318"/>
    <property type="project" value="GO_Central"/>
</dbReference>
<protein>
    <recommendedName>
        <fullName evidence="11">Endonuclease/exonuclease/phosphatase domain-containing protein</fullName>
    </recommendedName>
</protein>
<dbReference type="Proteomes" id="UP000001593">
    <property type="component" value="Unassembled WGS sequence"/>
</dbReference>
<evidence type="ECO:0000256" key="2">
    <source>
        <dbReference type="ARBA" id="ARBA00001946"/>
    </source>
</evidence>
<reference evidence="12 13" key="1">
    <citation type="journal article" date="2007" name="Science">
        <title>Sea anemone genome reveals ancestral eumetazoan gene repertoire and genomic organization.</title>
        <authorList>
            <person name="Putnam N.H."/>
            <person name="Srivastava M."/>
            <person name="Hellsten U."/>
            <person name="Dirks B."/>
            <person name="Chapman J."/>
            <person name="Salamov A."/>
            <person name="Terry A."/>
            <person name="Shapiro H."/>
            <person name="Lindquist E."/>
            <person name="Kapitonov V.V."/>
            <person name="Jurka J."/>
            <person name="Genikhovich G."/>
            <person name="Grigoriev I.V."/>
            <person name="Lucas S.M."/>
            <person name="Steele R.E."/>
            <person name="Finnerty J.R."/>
            <person name="Technau U."/>
            <person name="Martindale M.Q."/>
            <person name="Rokhsar D.S."/>
        </authorList>
    </citation>
    <scope>NUCLEOTIDE SEQUENCE [LARGE SCALE GENOMIC DNA]</scope>
    <source>
        <strain evidence="13">CH2 X CH6</strain>
    </source>
</reference>
<dbReference type="InterPro" id="IPR036691">
    <property type="entry name" value="Endo/exonu/phosph_ase_sf"/>
</dbReference>
<dbReference type="EMBL" id="DS469549">
    <property type="protein sequence ID" value="EDO43890.1"/>
    <property type="molecule type" value="Genomic_DNA"/>
</dbReference>
<keyword evidence="6" id="KW-0227">DNA damage</keyword>
<organism evidence="12 13">
    <name type="scientific">Nematostella vectensis</name>
    <name type="common">Starlet sea anemone</name>
    <dbReference type="NCBI Taxonomy" id="45351"/>
    <lineage>
        <taxon>Eukaryota</taxon>
        <taxon>Metazoa</taxon>
        <taxon>Cnidaria</taxon>
        <taxon>Anthozoa</taxon>
        <taxon>Hexacorallia</taxon>
        <taxon>Actiniaria</taxon>
        <taxon>Edwardsiidae</taxon>
        <taxon>Nematostella</taxon>
    </lineage>
</organism>
<evidence type="ECO:0000256" key="7">
    <source>
        <dbReference type="ARBA" id="ARBA00022801"/>
    </source>
</evidence>
<gene>
    <name evidence="12" type="ORF">NEMVEDRAFT_v1g203425</name>
</gene>
<keyword evidence="7" id="KW-0378">Hydrolase</keyword>
<accession>A7RX17</accession>
<keyword evidence="5" id="KW-0479">Metal-binding</keyword>
<dbReference type="GO" id="GO:0046872">
    <property type="term" value="F:metal ion binding"/>
    <property type="evidence" value="ECO:0007669"/>
    <property type="project" value="UniProtKB-KW"/>
</dbReference>
<evidence type="ECO:0000256" key="9">
    <source>
        <dbReference type="ARBA" id="ARBA00023204"/>
    </source>
</evidence>
<dbReference type="PANTHER" id="PTHR15822">
    <property type="entry name" value="TRAF AND TNF RECEPTOR-ASSOCIATED PROTEIN"/>
    <property type="match status" value="1"/>
</dbReference>
<dbReference type="Gene3D" id="3.60.10.10">
    <property type="entry name" value="Endonuclease/exonuclease/phosphatase"/>
    <property type="match status" value="1"/>
</dbReference>
<feature type="domain" description="Endonuclease/exonuclease/phosphatase" evidence="11">
    <location>
        <begin position="2"/>
        <end position="228"/>
    </location>
</feature>
<dbReference type="HOGENOM" id="CLU_049082_0_0_1"/>
<dbReference type="SUPFAM" id="SSF56219">
    <property type="entry name" value="DNase I-like"/>
    <property type="match status" value="1"/>
</dbReference>
<dbReference type="InterPro" id="IPR005135">
    <property type="entry name" value="Endo/exonuclease/phosphatase"/>
</dbReference>
<dbReference type="GO" id="GO:0016605">
    <property type="term" value="C:PML body"/>
    <property type="evidence" value="ECO:0000318"/>
    <property type="project" value="GO_Central"/>
</dbReference>
<dbReference type="GO" id="GO:0003697">
    <property type="term" value="F:single-stranded DNA binding"/>
    <property type="evidence" value="ECO:0000318"/>
    <property type="project" value="GO_Central"/>
</dbReference>
<dbReference type="eggNOG" id="ENOG502S940">
    <property type="taxonomic scope" value="Eukaryota"/>
</dbReference>
<evidence type="ECO:0000313" key="12">
    <source>
        <dbReference type="EMBL" id="EDO43890.1"/>
    </source>
</evidence>
<evidence type="ECO:0000256" key="6">
    <source>
        <dbReference type="ARBA" id="ARBA00022763"/>
    </source>
</evidence>
<dbReference type="InParanoid" id="A7RX17"/>
<proteinExistence type="predicted"/>
<comment type="cofactor">
    <cofactor evidence="2">
        <name>Mg(2+)</name>
        <dbReference type="ChEBI" id="CHEBI:18420"/>
    </cofactor>
</comment>
<evidence type="ECO:0000256" key="4">
    <source>
        <dbReference type="ARBA" id="ARBA00022722"/>
    </source>
</evidence>
<comment type="subcellular location">
    <subcellularLocation>
        <location evidence="3">Nucleus</location>
        <location evidence="3">PML body</location>
    </subcellularLocation>
</comment>
<keyword evidence="13" id="KW-1185">Reference proteome</keyword>
<dbReference type="InterPro" id="IPR051547">
    <property type="entry name" value="TDP2-like"/>
</dbReference>
<dbReference type="GO" id="GO:0006302">
    <property type="term" value="P:double-strand break repair"/>
    <property type="evidence" value="ECO:0000318"/>
    <property type="project" value="GO_Central"/>
</dbReference>
<keyword evidence="9" id="KW-0234">DNA repair</keyword>
<sequence length="329" mass="36872">MIRQSKADVIGFQEVRSDLSDKKNQIRELQSLLGPEYKYSSYHPVTTVTPPLGAQGPPGWEQEGLGFISKHPIMLSSNMELKISQLNPDKNKRVLLHTRLNIQGVELDLTLVHFSYDKQQQCQNAVDLISHLVALHSKRSVVLGDFNVYADFPWPMAAIESGRFPKRSACGPGSYLKAGRTYAYVDVWNAVNHGREGYTFSNMPTPGLVSRPDRILVSRNGLAVIKADTIGGHYMSAYYHALNKWHRLVTVLHHTNLSTSTSITYTCHQDCGPHGSCRCGVCVRGGNKNNCDLQFCYECDDTFETVNSILAEEEFPSDHLMLTTLLELR</sequence>
<keyword evidence="10" id="KW-0539">Nucleus</keyword>
<evidence type="ECO:0000256" key="5">
    <source>
        <dbReference type="ARBA" id="ARBA00022723"/>
    </source>
</evidence>
<name>A7RX17_NEMVE</name>
<dbReference type="AlphaFoldDB" id="A7RX17"/>
<dbReference type="Pfam" id="PF03372">
    <property type="entry name" value="Exo_endo_phos"/>
    <property type="match status" value="1"/>
</dbReference>
<evidence type="ECO:0000259" key="11">
    <source>
        <dbReference type="Pfam" id="PF03372"/>
    </source>
</evidence>
<keyword evidence="8" id="KW-0460">Magnesium</keyword>
<dbReference type="GO" id="GO:0005737">
    <property type="term" value="C:cytoplasm"/>
    <property type="evidence" value="ECO:0000318"/>
    <property type="project" value="GO_Central"/>
</dbReference>